<keyword evidence="5" id="KW-1185">Reference proteome</keyword>
<dbReference type="Gene3D" id="1.10.530.10">
    <property type="match status" value="1"/>
</dbReference>
<evidence type="ECO:0000256" key="1">
    <source>
        <dbReference type="ARBA" id="ARBA00007734"/>
    </source>
</evidence>
<dbReference type="RefSeq" id="WP_015330767.1">
    <property type="nucleotide sequence ID" value="NC_020054.1"/>
</dbReference>
<feature type="chain" id="PRO_5003631069" evidence="2">
    <location>
        <begin position="24"/>
        <end position="421"/>
    </location>
</feature>
<proteinExistence type="inferred from homology"/>
<accession>I0K6B5</accession>
<name>I0K6B5_9BACT</name>
<dbReference type="EC" id="3.2.1.-" evidence="4"/>
<reference evidence="4 5" key="1">
    <citation type="journal article" date="2012" name="J. Bacteriol.">
        <title>Genome Sequence of Fibrella aestuarina BUZ 2T, a Filamentous Marine Bacterium.</title>
        <authorList>
            <person name="Filippini M."/>
            <person name="Qi W."/>
            <person name="Blom J."/>
            <person name="Goesmann A."/>
            <person name="Smits T.H."/>
            <person name="Bagheri H.C."/>
        </authorList>
    </citation>
    <scope>NUCLEOTIDE SEQUENCE [LARGE SCALE GENOMIC DNA]</scope>
    <source>
        <strain evidence="5">BUZ 2T</strain>
    </source>
</reference>
<dbReference type="STRING" id="1166018.FAES_1658"/>
<evidence type="ECO:0000313" key="4">
    <source>
        <dbReference type="EMBL" id="CCG99668.1"/>
    </source>
</evidence>
<protein>
    <submittedName>
        <fullName evidence="4">Lytic transglycosylase catalytic</fullName>
        <ecNumber evidence="4">3.2.1.-</ecNumber>
    </submittedName>
</protein>
<gene>
    <name evidence="4" type="ORF">FAES_1658</name>
</gene>
<dbReference type="KEGG" id="fae:FAES_1658"/>
<dbReference type="GO" id="GO:0016798">
    <property type="term" value="F:hydrolase activity, acting on glycosyl bonds"/>
    <property type="evidence" value="ECO:0007669"/>
    <property type="project" value="UniProtKB-KW"/>
</dbReference>
<dbReference type="PATRIC" id="fig|1166018.3.peg.3395"/>
<dbReference type="EMBL" id="HE796683">
    <property type="protein sequence ID" value="CCG99668.1"/>
    <property type="molecule type" value="Genomic_DNA"/>
</dbReference>
<dbReference type="OrthoDB" id="9815002at2"/>
<dbReference type="Pfam" id="PF01464">
    <property type="entry name" value="SLT"/>
    <property type="match status" value="1"/>
</dbReference>
<dbReference type="InterPro" id="IPR008258">
    <property type="entry name" value="Transglycosylase_SLT_dom_1"/>
</dbReference>
<keyword evidence="4" id="KW-0326">Glycosidase</keyword>
<sequence length="421" mass="46668">MKLLACSGLALIIWLADSVAGLANPTGISTAPDANRNCYTASCSIGFTPLLDNPFPPVYFCGEAVPLHEEAVARRLISALSRNAVQARSMMRLRQRAAAFFPLIEPVLARYDIPADFKYLPLVESALVGTAISVKGAAGYWQLMPDTARELGLTVTRDHDERLNLMRSTDAACRYLRFLYNRLGSWTLAAAAYNNGIGNLLSNIRRQQKRNYYYLRLNAETGKYLYRILAFKELFTHPVDYRELIPEPMLASLNKPVMDESGSQADEVLFDEKVMVNLEREAVSSPLPLPALGQGLSAGDQRPEDLPLPNAADVFRGGIKARLLEGGPLERGSVWVFNLTRTGLVDDVTVSEGDRLYAVVEDIDPKTNKVYFRADKIYTNSRHETLSLPLIAVDASTGRMGIKLPDLTQLKTGWILTWKAL</sequence>
<dbReference type="Proteomes" id="UP000011058">
    <property type="component" value="Chromosome"/>
</dbReference>
<dbReference type="HOGENOM" id="CLU_009520_1_1_10"/>
<dbReference type="SUPFAM" id="SSF53955">
    <property type="entry name" value="Lysozyme-like"/>
    <property type="match status" value="1"/>
</dbReference>
<comment type="similarity">
    <text evidence="1">Belongs to the transglycosylase Slt family.</text>
</comment>
<feature type="domain" description="Transglycosylase SLT" evidence="3">
    <location>
        <begin position="117"/>
        <end position="212"/>
    </location>
</feature>
<dbReference type="CDD" id="cd16894">
    <property type="entry name" value="MltD-like"/>
    <property type="match status" value="1"/>
</dbReference>
<dbReference type="AlphaFoldDB" id="I0K6B5"/>
<evidence type="ECO:0000259" key="3">
    <source>
        <dbReference type="Pfam" id="PF01464"/>
    </source>
</evidence>
<dbReference type="eggNOG" id="COG0741">
    <property type="taxonomic scope" value="Bacteria"/>
</dbReference>
<keyword evidence="4" id="KW-0378">Hydrolase</keyword>
<dbReference type="PANTHER" id="PTHR37423">
    <property type="entry name" value="SOLUBLE LYTIC MUREIN TRANSGLYCOSYLASE-RELATED"/>
    <property type="match status" value="1"/>
</dbReference>
<evidence type="ECO:0000256" key="2">
    <source>
        <dbReference type="SAM" id="SignalP"/>
    </source>
</evidence>
<organism evidence="4 5">
    <name type="scientific">Fibrella aestuarina BUZ 2</name>
    <dbReference type="NCBI Taxonomy" id="1166018"/>
    <lineage>
        <taxon>Bacteria</taxon>
        <taxon>Pseudomonadati</taxon>
        <taxon>Bacteroidota</taxon>
        <taxon>Cytophagia</taxon>
        <taxon>Cytophagales</taxon>
        <taxon>Spirosomataceae</taxon>
        <taxon>Fibrella</taxon>
    </lineage>
</organism>
<feature type="signal peptide" evidence="2">
    <location>
        <begin position="1"/>
        <end position="23"/>
    </location>
</feature>
<dbReference type="InterPro" id="IPR023346">
    <property type="entry name" value="Lysozyme-like_dom_sf"/>
</dbReference>
<evidence type="ECO:0000313" key="5">
    <source>
        <dbReference type="Proteomes" id="UP000011058"/>
    </source>
</evidence>
<dbReference type="PANTHER" id="PTHR37423:SF2">
    <property type="entry name" value="MEMBRANE-BOUND LYTIC MUREIN TRANSGLYCOSYLASE C"/>
    <property type="match status" value="1"/>
</dbReference>
<keyword evidence="2" id="KW-0732">Signal</keyword>